<feature type="compositionally biased region" description="Low complexity" evidence="7">
    <location>
        <begin position="495"/>
        <end position="510"/>
    </location>
</feature>
<dbReference type="InterPro" id="IPR008280">
    <property type="entry name" value="Tub_FtsZ_C"/>
</dbReference>
<evidence type="ECO:0000259" key="9">
    <source>
        <dbReference type="SMART" id="SM00865"/>
    </source>
</evidence>
<comment type="subcellular location">
    <subcellularLocation>
        <location evidence="4">Cytoplasm</location>
    </subcellularLocation>
    <text evidence="4">Assembles at midcell at the inner surface of the cytoplasmic membrane.</text>
</comment>
<feature type="binding site" evidence="4">
    <location>
        <begin position="24"/>
        <end position="28"/>
    </location>
    <ligand>
        <name>GTP</name>
        <dbReference type="ChEBI" id="CHEBI:37565"/>
    </ligand>
</feature>
<evidence type="ECO:0000256" key="7">
    <source>
        <dbReference type="SAM" id="MobiDB-lite"/>
    </source>
</evidence>
<dbReference type="Gene3D" id="3.30.1330.20">
    <property type="entry name" value="Tubulin/FtsZ, C-terminal domain"/>
    <property type="match status" value="1"/>
</dbReference>
<dbReference type="CDD" id="cd02201">
    <property type="entry name" value="FtsZ_type1"/>
    <property type="match status" value="1"/>
</dbReference>
<feature type="region of interest" description="Disordered" evidence="7">
    <location>
        <begin position="483"/>
        <end position="555"/>
    </location>
</feature>
<proteinExistence type="inferred from homology"/>
<comment type="function">
    <text evidence="4 6">Essential cell division protein that forms a contractile ring structure (Z ring) at the future cell division site. The regulation of the ring assembly controls the timing and the location of cell division. One of the functions of the FtsZ ring is to recruit other cell division proteins to the septum to produce a new cell wall between the dividing cells. Binds GTP and shows GTPase activity.</text>
</comment>
<keyword evidence="2 4" id="KW-0547">Nucleotide-binding</keyword>
<dbReference type="InterPro" id="IPR045061">
    <property type="entry name" value="FtsZ/CetZ"/>
</dbReference>
<evidence type="ECO:0000259" key="8">
    <source>
        <dbReference type="SMART" id="SM00864"/>
    </source>
</evidence>
<dbReference type="PANTHER" id="PTHR30314">
    <property type="entry name" value="CELL DIVISION PROTEIN FTSZ-RELATED"/>
    <property type="match status" value="1"/>
</dbReference>
<feature type="domain" description="Tubulin/FtsZ GTPase" evidence="8">
    <location>
        <begin position="16"/>
        <end position="208"/>
    </location>
</feature>
<dbReference type="Pfam" id="PF12327">
    <property type="entry name" value="FtsZ_C"/>
    <property type="match status" value="1"/>
</dbReference>
<dbReference type="Pfam" id="PF00091">
    <property type="entry name" value="Tubulin"/>
    <property type="match status" value="1"/>
</dbReference>
<dbReference type="InterPro" id="IPR018316">
    <property type="entry name" value="Tubulin/FtsZ_2-layer-sand-dom"/>
</dbReference>
<dbReference type="InterPro" id="IPR036525">
    <property type="entry name" value="Tubulin/FtsZ_GTPase_sf"/>
</dbReference>
<dbReference type="SUPFAM" id="SSF55307">
    <property type="entry name" value="Tubulin C-terminal domain-like"/>
    <property type="match status" value="1"/>
</dbReference>
<dbReference type="InterPro" id="IPR024757">
    <property type="entry name" value="FtsZ_C"/>
</dbReference>
<evidence type="ECO:0000256" key="4">
    <source>
        <dbReference type="HAMAP-Rule" id="MF_00909"/>
    </source>
</evidence>
<feature type="binding site" evidence="4">
    <location>
        <begin position="111"/>
        <end position="113"/>
    </location>
    <ligand>
        <name>GTP</name>
        <dbReference type="ChEBI" id="CHEBI:37565"/>
    </ligand>
</feature>
<dbReference type="PROSITE" id="PS01135">
    <property type="entry name" value="FTSZ_2"/>
    <property type="match status" value="1"/>
</dbReference>
<reference evidence="10 11" key="1">
    <citation type="submission" date="2022-09" db="EMBL/GenBank/DDBJ databases">
        <title>Interaction between co-microsymbionts with complementary sets of symbiotic genes in legume-rhizobium systems.</title>
        <authorList>
            <person name="Safronova V."/>
            <person name="Sazanova A."/>
            <person name="Afonin A."/>
            <person name="Chirak E."/>
        </authorList>
    </citation>
    <scope>NUCLEOTIDE SEQUENCE [LARGE SCALE GENOMIC DNA]</scope>
    <source>
        <strain evidence="10 11">A18/4-1</strain>
    </source>
</reference>
<accession>A0ABY6C943</accession>
<dbReference type="NCBIfam" id="TIGR00065">
    <property type="entry name" value="ftsZ"/>
    <property type="match status" value="1"/>
</dbReference>
<feature type="compositionally biased region" description="Basic and acidic residues" evidence="7">
    <location>
        <begin position="433"/>
        <end position="446"/>
    </location>
</feature>
<feature type="compositionally biased region" description="Basic and acidic residues" evidence="7">
    <location>
        <begin position="454"/>
        <end position="466"/>
    </location>
</feature>
<dbReference type="InterPro" id="IPR020805">
    <property type="entry name" value="Cell_div_FtsZ_CS"/>
</dbReference>
<keyword evidence="4 6" id="KW-0131">Cell cycle</keyword>
<dbReference type="PANTHER" id="PTHR30314:SF3">
    <property type="entry name" value="MITOCHONDRIAL DIVISION PROTEIN FSZA"/>
    <property type="match status" value="1"/>
</dbReference>
<evidence type="ECO:0000256" key="3">
    <source>
        <dbReference type="ARBA" id="ARBA00023134"/>
    </source>
</evidence>
<dbReference type="PROSITE" id="PS01134">
    <property type="entry name" value="FTSZ_1"/>
    <property type="match status" value="1"/>
</dbReference>
<feature type="domain" description="Tubulin/FtsZ 2-layer sandwich" evidence="9">
    <location>
        <begin position="210"/>
        <end position="328"/>
    </location>
</feature>
<protein>
    <recommendedName>
        <fullName evidence="4 5">Cell division protein FtsZ</fullName>
    </recommendedName>
</protein>
<dbReference type="PRINTS" id="PR00423">
    <property type="entry name" value="CELLDVISFTSZ"/>
</dbReference>
<name>A0ABY6C943_9HYPH</name>
<feature type="region of interest" description="Disordered" evidence="7">
    <location>
        <begin position="431"/>
        <end position="466"/>
    </location>
</feature>
<keyword evidence="11" id="KW-1185">Reference proteome</keyword>
<evidence type="ECO:0000256" key="2">
    <source>
        <dbReference type="ARBA" id="ARBA00022741"/>
    </source>
</evidence>
<comment type="similarity">
    <text evidence="1 4 6">Belongs to the FtsZ family.</text>
</comment>
<keyword evidence="4 6" id="KW-0132">Cell division</keyword>
<feature type="binding site" evidence="4">
    <location>
        <position position="146"/>
    </location>
    <ligand>
        <name>GTP</name>
        <dbReference type="ChEBI" id="CHEBI:37565"/>
    </ligand>
</feature>
<organism evidence="10 11">
    <name type="scientific">Devosia neptuniae</name>
    <dbReference type="NCBI Taxonomy" id="191302"/>
    <lineage>
        <taxon>Bacteria</taxon>
        <taxon>Pseudomonadati</taxon>
        <taxon>Pseudomonadota</taxon>
        <taxon>Alphaproteobacteria</taxon>
        <taxon>Hyphomicrobiales</taxon>
        <taxon>Devosiaceae</taxon>
        <taxon>Devosia</taxon>
    </lineage>
</organism>
<dbReference type="Gene3D" id="3.40.50.1440">
    <property type="entry name" value="Tubulin/FtsZ, GTPase domain"/>
    <property type="match status" value="1"/>
</dbReference>
<dbReference type="InterPro" id="IPR003008">
    <property type="entry name" value="Tubulin_FtsZ_GTPase"/>
</dbReference>
<dbReference type="InterPro" id="IPR000158">
    <property type="entry name" value="Cell_div_FtsZ"/>
</dbReference>
<keyword evidence="4 6" id="KW-0717">Septation</keyword>
<dbReference type="SUPFAM" id="SSF52490">
    <property type="entry name" value="Tubulin nucleotide-binding domain-like"/>
    <property type="match status" value="1"/>
</dbReference>
<dbReference type="InterPro" id="IPR037103">
    <property type="entry name" value="Tubulin/FtsZ-like_C"/>
</dbReference>
<keyword evidence="4" id="KW-0963">Cytoplasm</keyword>
<dbReference type="GO" id="GO:0051301">
    <property type="term" value="P:cell division"/>
    <property type="evidence" value="ECO:0007669"/>
    <property type="project" value="UniProtKB-KW"/>
</dbReference>
<dbReference type="SMART" id="SM00865">
    <property type="entry name" value="Tubulin_C"/>
    <property type="match status" value="1"/>
</dbReference>
<dbReference type="Proteomes" id="UP001061862">
    <property type="component" value="Chromosome"/>
</dbReference>
<evidence type="ECO:0000256" key="5">
    <source>
        <dbReference type="NCBIfam" id="TIGR00065"/>
    </source>
</evidence>
<keyword evidence="3 4" id="KW-0342">GTP-binding</keyword>
<feature type="binding site" evidence="4">
    <location>
        <position position="142"/>
    </location>
    <ligand>
        <name>GTP</name>
        <dbReference type="ChEBI" id="CHEBI:37565"/>
    </ligand>
</feature>
<dbReference type="EMBL" id="CP104965">
    <property type="protein sequence ID" value="UXN68749.1"/>
    <property type="molecule type" value="Genomic_DNA"/>
</dbReference>
<dbReference type="HAMAP" id="MF_00909">
    <property type="entry name" value="FtsZ"/>
    <property type="match status" value="1"/>
</dbReference>
<comment type="subunit">
    <text evidence="4">Homodimer. Polymerizes to form a dynamic ring structure in a strictly GTP-dependent manner. Interacts directly with several other division proteins.</text>
</comment>
<gene>
    <name evidence="4 10" type="primary">ftsZ</name>
    <name evidence="10" type="ORF">N8A98_16050</name>
</gene>
<dbReference type="RefSeq" id="WP_262166746.1">
    <property type="nucleotide sequence ID" value="NZ_CP104965.1"/>
</dbReference>
<dbReference type="SMART" id="SM00864">
    <property type="entry name" value="Tubulin"/>
    <property type="match status" value="1"/>
</dbReference>
<sequence>MTINLTIPDIQELKPRITVFGCGGAGGNAVNNMIESGLDGVDFVVANTDAQALALSKAQRIIQLGVGVTEGLGAGSHPEVGRAAAEESWDEINDHLSGSHMVFITAGMGGGTGTGAAPVVARAAREQGILTVGVVTKPFNFEGNRRARLAEDGIDELHRHVDTLIVIPNQNLFRVANEKTTFADAFSMADQVLFSGVACITDLMVKEGLINLDFADVRAVMRGMGKAMMGTGEASGEDRARHAAEAAIANPLLDDVSMQGARGLLISITGGPDLTLYEVDEAASRVREEVDVDCNIILGATFDPNLTGTIRVAVVATGTDATMVQALEPAKPHASRTPLEVRRHVPVEPTRVAAERAAVATPAPTTSQAIEHQVEAAVAEAITFDAPAPSYAHEDDGVFVEPYIPAADSIHDDEPAMVQDEPVPSVYVPSHAARPDGQRRMPRTEELPVVARRTQQEQERPDAEPRNARALFKRLASNVGLNLGQSQPVERDETAYSSADDAAARSAIEAGPARTSRVSPPVEGAQGRLDLHGRQPAPAPQKEHLEIPAFLRKHG</sequence>
<evidence type="ECO:0000256" key="6">
    <source>
        <dbReference type="RuleBase" id="RU000631"/>
    </source>
</evidence>
<evidence type="ECO:0000256" key="1">
    <source>
        <dbReference type="ARBA" id="ARBA00009690"/>
    </source>
</evidence>
<evidence type="ECO:0000313" key="10">
    <source>
        <dbReference type="EMBL" id="UXN68749.1"/>
    </source>
</evidence>
<feature type="binding site" evidence="4">
    <location>
        <position position="190"/>
    </location>
    <ligand>
        <name>GTP</name>
        <dbReference type="ChEBI" id="CHEBI:37565"/>
    </ligand>
</feature>
<evidence type="ECO:0000313" key="11">
    <source>
        <dbReference type="Proteomes" id="UP001061862"/>
    </source>
</evidence>